<protein>
    <submittedName>
        <fullName evidence="3">Uncharacterized protein</fullName>
    </submittedName>
</protein>
<dbReference type="RefSeq" id="XP_015467745.1">
    <property type="nucleotide sequence ID" value="XM_015611413.1"/>
</dbReference>
<accession>A0A0V1PZG8</accession>
<evidence type="ECO:0000256" key="2">
    <source>
        <dbReference type="SAM" id="MobiDB-lite"/>
    </source>
</evidence>
<reference evidence="3 4" key="1">
    <citation type="submission" date="2015-11" db="EMBL/GenBank/DDBJ databases">
        <title>The genome of Debaryomyces fabryi.</title>
        <authorList>
            <person name="Tafer H."/>
            <person name="Lopandic K."/>
        </authorList>
    </citation>
    <scope>NUCLEOTIDE SEQUENCE [LARGE SCALE GENOMIC DNA]</scope>
    <source>
        <strain evidence="3 4">CBS 789</strain>
    </source>
</reference>
<dbReference type="EMBL" id="LMYN01000047">
    <property type="protein sequence ID" value="KSA01643.1"/>
    <property type="molecule type" value="Genomic_DNA"/>
</dbReference>
<sequence>MSSTIISKGINKLSLNSSGGPTDEDFIRNIDYDELERKFHVYKYYPQFIHNELSTPNLKEMIADKPIYAKANDHLTKEQKREQIKELRRAYMREQKQIRQREKEYKRQEPVISRWGNCDAMKRRASRVDEGLEDMRRPRQMTHEENRDMNGQGPHDTTHHDRRETMGATNGHSRHHSKHEMIFRNPFDSNQSAQIENDPTTSAVKTHRQNSIAGKFMSFIKGRLDDESSDDNNLALSKSYDQTKSTMTTTRKKSKLHGFKMRINELTNRRYTDQLGMYFFRYII</sequence>
<feature type="region of interest" description="Disordered" evidence="2">
    <location>
        <begin position="132"/>
        <end position="177"/>
    </location>
</feature>
<evidence type="ECO:0000256" key="1">
    <source>
        <dbReference type="SAM" id="Coils"/>
    </source>
</evidence>
<dbReference type="Proteomes" id="UP000054251">
    <property type="component" value="Unassembled WGS sequence"/>
</dbReference>
<proteinExistence type="predicted"/>
<dbReference type="AlphaFoldDB" id="A0A0V1PZG8"/>
<name>A0A0V1PZG8_9ASCO</name>
<gene>
    <name evidence="3" type="ORF">AC631_02583</name>
</gene>
<feature type="coiled-coil region" evidence="1">
    <location>
        <begin position="77"/>
        <end position="108"/>
    </location>
</feature>
<keyword evidence="1" id="KW-0175">Coiled coil</keyword>
<dbReference type="OrthoDB" id="4096449at2759"/>
<keyword evidence="4" id="KW-1185">Reference proteome</keyword>
<feature type="compositionally biased region" description="Basic and acidic residues" evidence="2">
    <location>
        <begin position="132"/>
        <end position="148"/>
    </location>
</feature>
<organism evidence="3 4">
    <name type="scientific">Debaryomyces fabryi</name>
    <dbReference type="NCBI Taxonomy" id="58627"/>
    <lineage>
        <taxon>Eukaryota</taxon>
        <taxon>Fungi</taxon>
        <taxon>Dikarya</taxon>
        <taxon>Ascomycota</taxon>
        <taxon>Saccharomycotina</taxon>
        <taxon>Pichiomycetes</taxon>
        <taxon>Debaryomycetaceae</taxon>
        <taxon>Debaryomyces</taxon>
    </lineage>
</organism>
<feature type="compositionally biased region" description="Basic and acidic residues" evidence="2">
    <location>
        <begin position="156"/>
        <end position="165"/>
    </location>
</feature>
<dbReference type="GeneID" id="26839592"/>
<evidence type="ECO:0000313" key="3">
    <source>
        <dbReference type="EMBL" id="KSA01643.1"/>
    </source>
</evidence>
<comment type="caution">
    <text evidence="3">The sequence shown here is derived from an EMBL/GenBank/DDBJ whole genome shotgun (WGS) entry which is preliminary data.</text>
</comment>
<evidence type="ECO:0000313" key="4">
    <source>
        <dbReference type="Proteomes" id="UP000054251"/>
    </source>
</evidence>